<dbReference type="InterPro" id="IPR011234">
    <property type="entry name" value="Fumarylacetoacetase-like_C"/>
</dbReference>
<dbReference type="AlphaFoldDB" id="A0A515EK25"/>
<dbReference type="RefSeq" id="WP_142808453.1">
    <property type="nucleotide sequence ID" value="NZ_CP036282.1"/>
</dbReference>
<dbReference type="InterPro" id="IPR041072">
    <property type="entry name" value="FAA_hydro_N"/>
</dbReference>
<feature type="domain" description="Fumarylacetoacetase N-terminal" evidence="2">
    <location>
        <begin position="1"/>
        <end position="78"/>
    </location>
</feature>
<dbReference type="Proteomes" id="UP000317365">
    <property type="component" value="Chromosome"/>
</dbReference>
<dbReference type="Pfam" id="PF01557">
    <property type="entry name" value="FAA_hydrolase"/>
    <property type="match status" value="1"/>
</dbReference>
<keyword evidence="4" id="KW-1185">Reference proteome</keyword>
<gene>
    <name evidence="3" type="ORF">EXZ61_01790</name>
</gene>
<name>A0A515EK25_9BURK</name>
<proteinExistence type="predicted"/>
<dbReference type="KEGG" id="rhg:EXZ61_01790"/>
<feature type="domain" description="Fumarylacetoacetase-like C-terminal" evidence="1">
    <location>
        <begin position="82"/>
        <end position="331"/>
    </location>
</feature>
<sequence>MKFATYKDGSRDGQLVVVSRDLSVAQYASNIANRLQQVLDDWNYLSPQLQELYEALNAGRARHAFAFDPTQCMAPLPRAYQWADGSAYLNHVELVRKARGAEVPESFYTDPLMYQGGSDDLQGACAPIVCASEEQGLDFEAEVAVITGDVPMGSAPDRALDAIRLLMLVNDVSLRNVIPAELAKGFGFVQSKPATAFSPVAITPDELGEAWIKGRVHLTLQSTWNGRKVGMCDAGPEMTFHFGQLIAHLAKTRNVRAGSIIGSGTVSNKGVEKKSRTDWSKGYSCIAEKRAMETIQDGQPSTEYMKYGDTIRIEMKGRDGQSLFGAIEQEVVPVTP</sequence>
<evidence type="ECO:0000259" key="1">
    <source>
        <dbReference type="Pfam" id="PF01557"/>
    </source>
</evidence>
<dbReference type="PANTHER" id="PTHR43211:SF1">
    <property type="entry name" value="BLL6422 PROTEIN"/>
    <property type="match status" value="1"/>
</dbReference>
<dbReference type="SUPFAM" id="SSF56529">
    <property type="entry name" value="FAH"/>
    <property type="match status" value="1"/>
</dbReference>
<evidence type="ECO:0000313" key="3">
    <source>
        <dbReference type="EMBL" id="QDL53000.1"/>
    </source>
</evidence>
<reference evidence="4" key="2">
    <citation type="journal article" date="2020" name="Int. J. Syst. Evol. Microbiol.">
        <title>Genomic insights into a novel species Rhodoferax aquaticus sp. nov., isolated from freshwater.</title>
        <authorList>
            <person name="Li T."/>
            <person name="Zhuo Y."/>
            <person name="Jin C.Z."/>
            <person name="Wu X."/>
            <person name="Ko S.R."/>
            <person name="Jin F.J."/>
            <person name="Ahn C.Y."/>
            <person name="Oh H.M."/>
            <person name="Lee H.G."/>
            <person name="Jin L."/>
        </authorList>
    </citation>
    <scope>NUCLEOTIDE SEQUENCE [LARGE SCALE GENOMIC DNA]</scope>
    <source>
        <strain evidence="4">Gr-4</strain>
    </source>
</reference>
<reference evidence="4" key="1">
    <citation type="submission" date="2019-02" db="EMBL/GenBank/DDBJ databases">
        <title>Complete genome sequence of Rhodoferax sp. Gr-4.</title>
        <authorList>
            <person name="Jin L."/>
        </authorList>
    </citation>
    <scope>NUCLEOTIDE SEQUENCE [LARGE SCALE GENOMIC DNA]</scope>
    <source>
        <strain evidence="4">Gr-4</strain>
    </source>
</reference>
<dbReference type="EMBL" id="CP036282">
    <property type="protein sequence ID" value="QDL53000.1"/>
    <property type="molecule type" value="Genomic_DNA"/>
</dbReference>
<organism evidence="3 4">
    <name type="scientific">Rhodoferax aquaticus</name>
    <dbReference type="NCBI Taxonomy" id="2527691"/>
    <lineage>
        <taxon>Bacteria</taxon>
        <taxon>Pseudomonadati</taxon>
        <taxon>Pseudomonadota</taxon>
        <taxon>Betaproteobacteria</taxon>
        <taxon>Burkholderiales</taxon>
        <taxon>Comamonadaceae</taxon>
        <taxon>Rhodoferax</taxon>
    </lineage>
</organism>
<evidence type="ECO:0000313" key="4">
    <source>
        <dbReference type="Proteomes" id="UP000317365"/>
    </source>
</evidence>
<accession>A0A515EK25</accession>
<dbReference type="Gene3D" id="3.90.850.10">
    <property type="entry name" value="Fumarylacetoacetase-like, C-terminal domain"/>
    <property type="match status" value="1"/>
</dbReference>
<protein>
    <submittedName>
        <fullName evidence="3">FAA hydrolase family protein</fullName>
    </submittedName>
</protein>
<dbReference type="GO" id="GO:0016787">
    <property type="term" value="F:hydrolase activity"/>
    <property type="evidence" value="ECO:0007669"/>
    <property type="project" value="UniProtKB-KW"/>
</dbReference>
<dbReference type="PANTHER" id="PTHR43211">
    <property type="entry name" value="FUMARYLACETOACETATE HYDROLASE"/>
    <property type="match status" value="1"/>
</dbReference>
<dbReference type="InterPro" id="IPR036663">
    <property type="entry name" value="Fumarylacetoacetase_C_sf"/>
</dbReference>
<dbReference type="Pfam" id="PF18288">
    <property type="entry name" value="FAA_hydro_N_2"/>
    <property type="match status" value="1"/>
</dbReference>
<keyword evidence="3" id="KW-0378">Hydrolase</keyword>
<evidence type="ECO:0000259" key="2">
    <source>
        <dbReference type="Pfam" id="PF18288"/>
    </source>
</evidence>